<keyword evidence="2" id="KW-1185">Reference proteome</keyword>
<dbReference type="EMBL" id="AYKW01000014">
    <property type="protein sequence ID" value="PIL30614.1"/>
    <property type="molecule type" value="Genomic_DNA"/>
</dbReference>
<dbReference type="OrthoDB" id="10425854at2759"/>
<gene>
    <name evidence="1" type="ORF">GSI_07315</name>
</gene>
<sequence>MAAWPTHKHVCGSKSREDAAVLGYPSTVSLARALNTWVAMHTWSLETIAEASAHCGQGVDFSLENQLAIVFVVLSRDRAPGAPSNPAEAFMLEQASLVSKDDRPFLAAHWPRLERTCKALGDDMRATLSLTERHAFAGFIPAAFHFRATGMVAFHQYPLFRLRAHGCGPSYEHPFVTEQDALFGDVAKIWGLLINHGLVLRPHHTKHGGPLLQAGRCMQFGKSWAWLPAEVEWEAEGDASAGGASRGNSGLPPTPTELYQRYHKLLGQRNFE</sequence>
<dbReference type="STRING" id="1077348.A0A2G8SA39"/>
<organism evidence="1 2">
    <name type="scientific">Ganoderma sinense ZZ0214-1</name>
    <dbReference type="NCBI Taxonomy" id="1077348"/>
    <lineage>
        <taxon>Eukaryota</taxon>
        <taxon>Fungi</taxon>
        <taxon>Dikarya</taxon>
        <taxon>Basidiomycota</taxon>
        <taxon>Agaricomycotina</taxon>
        <taxon>Agaricomycetes</taxon>
        <taxon>Polyporales</taxon>
        <taxon>Polyporaceae</taxon>
        <taxon>Ganoderma</taxon>
    </lineage>
</organism>
<dbReference type="Proteomes" id="UP000230002">
    <property type="component" value="Unassembled WGS sequence"/>
</dbReference>
<proteinExistence type="predicted"/>
<protein>
    <submittedName>
        <fullName evidence="1">Uncharacterized protein</fullName>
    </submittedName>
</protein>
<evidence type="ECO:0000313" key="2">
    <source>
        <dbReference type="Proteomes" id="UP000230002"/>
    </source>
</evidence>
<reference evidence="1 2" key="1">
    <citation type="journal article" date="2015" name="Sci. Rep.">
        <title>Chromosome-level genome map provides insights into diverse defense mechanisms in the medicinal fungus Ganoderma sinense.</title>
        <authorList>
            <person name="Zhu Y."/>
            <person name="Xu J."/>
            <person name="Sun C."/>
            <person name="Zhou S."/>
            <person name="Xu H."/>
            <person name="Nelson D.R."/>
            <person name="Qian J."/>
            <person name="Song J."/>
            <person name="Luo H."/>
            <person name="Xiang L."/>
            <person name="Li Y."/>
            <person name="Xu Z."/>
            <person name="Ji A."/>
            <person name="Wang L."/>
            <person name="Lu S."/>
            <person name="Hayward A."/>
            <person name="Sun W."/>
            <person name="Li X."/>
            <person name="Schwartz D.C."/>
            <person name="Wang Y."/>
            <person name="Chen S."/>
        </authorList>
    </citation>
    <scope>NUCLEOTIDE SEQUENCE [LARGE SCALE GENOMIC DNA]</scope>
    <source>
        <strain evidence="1 2">ZZ0214-1</strain>
    </source>
</reference>
<name>A0A2G8SA39_9APHY</name>
<accession>A0A2G8SA39</accession>
<dbReference type="AlphaFoldDB" id="A0A2G8SA39"/>
<evidence type="ECO:0000313" key="1">
    <source>
        <dbReference type="EMBL" id="PIL30614.1"/>
    </source>
</evidence>
<comment type="caution">
    <text evidence="1">The sequence shown here is derived from an EMBL/GenBank/DDBJ whole genome shotgun (WGS) entry which is preliminary data.</text>
</comment>